<feature type="compositionally biased region" description="Basic and acidic residues" evidence="2">
    <location>
        <begin position="473"/>
        <end position="485"/>
    </location>
</feature>
<dbReference type="AlphaFoldDB" id="A0A060SRV8"/>
<dbReference type="STRING" id="5643.A0A060SRV8"/>
<evidence type="ECO:0000313" key="3">
    <source>
        <dbReference type="EMBL" id="CDO74949.1"/>
    </source>
</evidence>
<dbReference type="PANTHER" id="PTHR15073">
    <property type="entry name" value="MICROTUBULE-ASSOCIATED PROTEIN"/>
    <property type="match status" value="1"/>
</dbReference>
<keyword evidence="4" id="KW-1185">Reference proteome</keyword>
<feature type="compositionally biased region" description="Pro residues" evidence="2">
    <location>
        <begin position="133"/>
        <end position="143"/>
    </location>
</feature>
<evidence type="ECO:0000313" key="4">
    <source>
        <dbReference type="Proteomes" id="UP000029665"/>
    </source>
</evidence>
<proteinExistence type="predicted"/>
<dbReference type="GO" id="GO:0000226">
    <property type="term" value="P:microtubule cytoskeleton organization"/>
    <property type="evidence" value="ECO:0007669"/>
    <property type="project" value="TreeGrafter"/>
</dbReference>
<feature type="region of interest" description="Disordered" evidence="2">
    <location>
        <begin position="129"/>
        <end position="155"/>
    </location>
</feature>
<dbReference type="HOGENOM" id="CLU_562764_0_0_1"/>
<name>A0A060SRV8_PYCCI</name>
<feature type="compositionally biased region" description="Polar residues" evidence="2">
    <location>
        <begin position="330"/>
        <end position="339"/>
    </location>
</feature>
<sequence>MTNVFSIVPLIPSLTTTLFTPPLIRQRYVLGKSESSSRDTMQWADGDLVSYVKSHYDPPHATSLITFIKEFRIPPLALWYLQTDSEELSRLTNEDLGLQKLVLDLASHVRPAVSPSTPKRKRVWDLSRELDLLPPPPPSPPPESEPELEPEPDNDLAESIVSDWALEDVPEDELHATPQQQPRQTVEQEGALQEEEQSMDADTSASTVEGLGLDTGVPAEGTRDTTQAVLDPAAEDLIDFGDDTGAKGPAAGDVDDSDARVESDETPGGAAAEVHADPETQTDSEPPARTAPIENEPSPAPESAATTESDRETRPLQAAAASGVEEDASTADNGQNEIDSNAHNDVHGEPAEAPVPGEQAPSPVNGCVEVLPKTACDEGPSATSAEGDSATGVDDLRRQAQQDQQDEKQQVQQAREQEEKERRRQREEQERQQQEDEARERQEEENRQRKEEHRRQQEEEARRQQEEAASTSNERRRFDSSKMRR</sequence>
<feature type="compositionally biased region" description="Acidic residues" evidence="2">
    <location>
        <begin position="233"/>
        <end position="242"/>
    </location>
</feature>
<dbReference type="InterPro" id="IPR051483">
    <property type="entry name" value="MAP7_domain-containing"/>
</dbReference>
<feature type="compositionally biased region" description="Polar residues" evidence="2">
    <location>
        <begin position="177"/>
        <end position="187"/>
    </location>
</feature>
<reference evidence="3" key="1">
    <citation type="submission" date="2014-01" db="EMBL/GenBank/DDBJ databases">
        <title>The genome of the white-rot fungus Pycnoporus cinnabarinus: a basidiomycete model with a versatile arsenal for lignocellulosic biomass breakdown.</title>
        <authorList>
            <person name="Levasseur A."/>
            <person name="Lomascolo A."/>
            <person name="Ruiz-Duenas F.J."/>
            <person name="Uzan E."/>
            <person name="Piumi F."/>
            <person name="Kues U."/>
            <person name="Ram A.F.J."/>
            <person name="Murat C."/>
            <person name="Haon M."/>
            <person name="Benoit I."/>
            <person name="Arfi Y."/>
            <person name="Chevret D."/>
            <person name="Drula E."/>
            <person name="Kwon M.J."/>
            <person name="Gouret P."/>
            <person name="Lesage-Meessen L."/>
            <person name="Lombard V."/>
            <person name="Mariette J."/>
            <person name="Noirot C."/>
            <person name="Park J."/>
            <person name="Patyshakuliyeva A."/>
            <person name="Wieneger R.A.B."/>
            <person name="Wosten H.A.B."/>
            <person name="Martin F."/>
            <person name="Coutinho P.M."/>
            <person name="de Vries R."/>
            <person name="Martinez A.T."/>
            <person name="Klopp C."/>
            <person name="Pontarotti P."/>
            <person name="Henrissat B."/>
            <person name="Record E."/>
        </authorList>
    </citation>
    <scope>NUCLEOTIDE SEQUENCE [LARGE SCALE GENOMIC DNA]</scope>
    <source>
        <strain evidence="3">BRFM137</strain>
    </source>
</reference>
<feature type="compositionally biased region" description="Basic and acidic residues" evidence="2">
    <location>
        <begin position="394"/>
        <end position="466"/>
    </location>
</feature>
<evidence type="ECO:0000256" key="2">
    <source>
        <dbReference type="SAM" id="MobiDB-lite"/>
    </source>
</evidence>
<protein>
    <submittedName>
        <fullName evidence="3">Uncharacterized protein</fullName>
    </submittedName>
</protein>
<gene>
    <name evidence="3" type="ORF">BN946_scf184945.g21</name>
</gene>
<evidence type="ECO:0000256" key="1">
    <source>
        <dbReference type="ARBA" id="ARBA00023054"/>
    </source>
</evidence>
<feature type="region of interest" description="Disordered" evidence="2">
    <location>
        <begin position="173"/>
        <end position="485"/>
    </location>
</feature>
<keyword evidence="1" id="KW-0175">Coiled coil</keyword>
<dbReference type="OrthoDB" id="2758737at2759"/>
<feature type="compositionally biased region" description="Basic and acidic residues" evidence="2">
    <location>
        <begin position="340"/>
        <end position="350"/>
    </location>
</feature>
<feature type="compositionally biased region" description="Acidic residues" evidence="2">
    <location>
        <begin position="144"/>
        <end position="155"/>
    </location>
</feature>
<comment type="caution">
    <text evidence="3">The sequence shown here is derived from an EMBL/GenBank/DDBJ whole genome shotgun (WGS) entry which is preliminary data.</text>
</comment>
<organism evidence="3 4">
    <name type="scientific">Pycnoporus cinnabarinus</name>
    <name type="common">Cinnabar-red polypore</name>
    <name type="synonym">Trametes cinnabarina</name>
    <dbReference type="NCBI Taxonomy" id="5643"/>
    <lineage>
        <taxon>Eukaryota</taxon>
        <taxon>Fungi</taxon>
        <taxon>Dikarya</taxon>
        <taxon>Basidiomycota</taxon>
        <taxon>Agaricomycotina</taxon>
        <taxon>Agaricomycetes</taxon>
        <taxon>Polyporales</taxon>
        <taxon>Polyporaceae</taxon>
        <taxon>Trametes</taxon>
    </lineage>
</organism>
<accession>A0A060SRV8</accession>
<dbReference type="EMBL" id="CCBP010000229">
    <property type="protein sequence ID" value="CDO74949.1"/>
    <property type="molecule type" value="Genomic_DNA"/>
</dbReference>
<dbReference type="GO" id="GO:0015630">
    <property type="term" value="C:microtubule cytoskeleton"/>
    <property type="evidence" value="ECO:0007669"/>
    <property type="project" value="TreeGrafter"/>
</dbReference>
<dbReference type="Proteomes" id="UP000029665">
    <property type="component" value="Unassembled WGS sequence"/>
</dbReference>
<dbReference type="OMA" id="NERRRFD"/>
<dbReference type="PANTHER" id="PTHR15073:SF1">
    <property type="entry name" value="RETICULOCYTE-BINDING PROTEIN HOMOLOG 2A"/>
    <property type="match status" value="1"/>
</dbReference>